<dbReference type="GO" id="GO:0016301">
    <property type="term" value="F:kinase activity"/>
    <property type="evidence" value="ECO:0007669"/>
    <property type="project" value="UniProtKB-KW"/>
</dbReference>
<evidence type="ECO:0000256" key="4">
    <source>
        <dbReference type="ARBA" id="ARBA00022614"/>
    </source>
</evidence>
<organism evidence="13 14">
    <name type="scientific">Ricinus communis</name>
    <name type="common">Castor bean</name>
    <dbReference type="NCBI Taxonomy" id="3988"/>
    <lineage>
        <taxon>Eukaryota</taxon>
        <taxon>Viridiplantae</taxon>
        <taxon>Streptophyta</taxon>
        <taxon>Embryophyta</taxon>
        <taxon>Tracheophyta</taxon>
        <taxon>Spermatophyta</taxon>
        <taxon>Magnoliopsida</taxon>
        <taxon>eudicotyledons</taxon>
        <taxon>Gunneridae</taxon>
        <taxon>Pentapetalae</taxon>
        <taxon>rosids</taxon>
        <taxon>fabids</taxon>
        <taxon>Malpighiales</taxon>
        <taxon>Euphorbiaceae</taxon>
        <taxon>Acalyphoideae</taxon>
        <taxon>Acalypheae</taxon>
        <taxon>Ricinus</taxon>
    </lineage>
</organism>
<evidence type="ECO:0000313" key="14">
    <source>
        <dbReference type="Proteomes" id="UP000008311"/>
    </source>
</evidence>
<evidence type="ECO:0000256" key="10">
    <source>
        <dbReference type="ARBA" id="ARBA00023170"/>
    </source>
</evidence>
<keyword evidence="9" id="KW-0472">Membrane</keyword>
<dbReference type="PROSITE" id="PS51450">
    <property type="entry name" value="LRR"/>
    <property type="match status" value="1"/>
</dbReference>
<dbReference type="GO" id="GO:0005886">
    <property type="term" value="C:plasma membrane"/>
    <property type="evidence" value="ECO:0007669"/>
    <property type="project" value="UniProtKB-SubCell"/>
</dbReference>
<dbReference type="eggNOG" id="KOG0619">
    <property type="taxonomic scope" value="Eukaryota"/>
</dbReference>
<name>B9S524_RICCO</name>
<keyword evidence="5" id="KW-0812">Transmembrane</keyword>
<protein>
    <submittedName>
        <fullName evidence="13">Serine-threonine protein kinase, plant-type, putative</fullName>
    </submittedName>
</protein>
<evidence type="ECO:0000256" key="6">
    <source>
        <dbReference type="ARBA" id="ARBA00022729"/>
    </source>
</evidence>
<dbReference type="AlphaFoldDB" id="B9S524"/>
<keyword evidence="7" id="KW-0677">Repeat</keyword>
<dbReference type="SMART" id="SM00369">
    <property type="entry name" value="LRR_TYP"/>
    <property type="match status" value="7"/>
</dbReference>
<evidence type="ECO:0000256" key="8">
    <source>
        <dbReference type="ARBA" id="ARBA00022989"/>
    </source>
</evidence>
<evidence type="ECO:0000256" key="7">
    <source>
        <dbReference type="ARBA" id="ARBA00022737"/>
    </source>
</evidence>
<dbReference type="PANTHER" id="PTHR48063:SF101">
    <property type="entry name" value="LRR RECEPTOR-LIKE SERINE_THREONINE-PROTEIN KINASE FLS2"/>
    <property type="match status" value="1"/>
</dbReference>
<keyword evidence="3" id="KW-1003">Cell membrane</keyword>
<keyword evidence="10" id="KW-0675">Receptor</keyword>
<evidence type="ECO:0000256" key="11">
    <source>
        <dbReference type="ARBA" id="ARBA00023180"/>
    </source>
</evidence>
<dbReference type="InParanoid" id="B9S524"/>
<evidence type="ECO:0000313" key="13">
    <source>
        <dbReference type="EMBL" id="EEF41244.1"/>
    </source>
</evidence>
<dbReference type="InterPro" id="IPR001611">
    <property type="entry name" value="Leu-rich_rpt"/>
</dbReference>
<reference evidence="14" key="1">
    <citation type="journal article" date="2010" name="Nat. Biotechnol.">
        <title>Draft genome sequence of the oilseed species Ricinus communis.</title>
        <authorList>
            <person name="Chan A.P."/>
            <person name="Crabtree J."/>
            <person name="Zhao Q."/>
            <person name="Lorenzi H."/>
            <person name="Orvis J."/>
            <person name="Puiu D."/>
            <person name="Melake-Berhan A."/>
            <person name="Jones K.M."/>
            <person name="Redman J."/>
            <person name="Chen G."/>
            <person name="Cahoon E.B."/>
            <person name="Gedil M."/>
            <person name="Stanke M."/>
            <person name="Haas B.J."/>
            <person name="Wortman J.R."/>
            <person name="Fraser-Liggett C.M."/>
            <person name="Ravel J."/>
            <person name="Rabinowicz P.D."/>
        </authorList>
    </citation>
    <scope>NUCLEOTIDE SEQUENCE [LARGE SCALE GENOMIC DNA]</scope>
    <source>
        <strain evidence="14">cv. Hale</strain>
    </source>
</reference>
<dbReference type="Pfam" id="PF08263">
    <property type="entry name" value="LRRNT_2"/>
    <property type="match status" value="1"/>
</dbReference>
<keyword evidence="6" id="KW-0732">Signal</keyword>
<evidence type="ECO:0000256" key="3">
    <source>
        <dbReference type="ARBA" id="ARBA00022475"/>
    </source>
</evidence>
<gene>
    <name evidence="13" type="ORF">RCOM_1720240</name>
</gene>
<keyword evidence="11" id="KW-0325">Glycoprotein</keyword>
<evidence type="ECO:0000256" key="2">
    <source>
        <dbReference type="ARBA" id="ARBA00009592"/>
    </source>
</evidence>
<comment type="subcellular location">
    <subcellularLocation>
        <location evidence="1">Cell membrane</location>
        <topology evidence="1">Single-pass type I membrane protein</topology>
    </subcellularLocation>
</comment>
<dbReference type="Gene3D" id="3.80.10.10">
    <property type="entry name" value="Ribonuclease Inhibitor"/>
    <property type="match status" value="4"/>
</dbReference>
<evidence type="ECO:0000256" key="1">
    <source>
        <dbReference type="ARBA" id="ARBA00004251"/>
    </source>
</evidence>
<dbReference type="STRING" id="3988.B9S524"/>
<keyword evidence="13" id="KW-0808">Transferase</keyword>
<sequence length="569" mass="63300">MTKFSNNGSGSATVIRCIESERQALLHFKKGLIDRANLLSSWTNEEEDCCRWSRVRCDKHTGHVVMLDLRPIMIGRDGIYALGGDGNFVWTGIGGELSSSLLELPYLSHLDLSNNWFSDIPEFMGSLSTLIYLDLSNNAIETFPYQLGNLSMLQYLDLSLNYEMRLDSIGWLDRLSSLRVLKSDELWGSNCQFPEIYPSSLSHVDSSKSLAARQLIFNTFNTSINSWLFNISTAIVDLQIFDDQQLRGPISDSFGDMASLVRLTLLSNKIQGGIPASFGNLCNLRTLWVFGVSGLLSDLLQNLTGCAKKSLQILGLSENQLEGSIPDINEFPSLRELYLDHNHLDESFPKTFMHFSQLRILNVGNNRLVGSLPDLSKMSSLTELVVGNNELTGSLTDSIDKLRKLQILDVSSNRLNGVVIEAHLSNLSQLQKLDLSHNSLSLNVNFVWVPTFKLDVIKLSSYLSSNLFHGPIPPFFYNTTVLNLSKNTFTGTVSVLCTITDSALSYLDLSENLLSGGLPNCWGQFRLLVILNLENNSLSGIIPSSIGSLHQIESMRLRNNNFTGNCLHP</sequence>
<dbReference type="SMART" id="SM00364">
    <property type="entry name" value="LRR_BAC"/>
    <property type="match status" value="5"/>
</dbReference>
<dbReference type="Pfam" id="PF00560">
    <property type="entry name" value="LRR_1"/>
    <property type="match status" value="2"/>
</dbReference>
<dbReference type="InterPro" id="IPR046956">
    <property type="entry name" value="RLP23-like"/>
</dbReference>
<dbReference type="PRINTS" id="PR00019">
    <property type="entry name" value="LEURICHRPT"/>
</dbReference>
<keyword evidence="13" id="KW-0418">Kinase</keyword>
<feature type="domain" description="Leucine-rich repeat-containing N-terminal plant-type" evidence="12">
    <location>
        <begin position="19"/>
        <end position="58"/>
    </location>
</feature>
<proteinExistence type="inferred from homology"/>
<evidence type="ECO:0000256" key="5">
    <source>
        <dbReference type="ARBA" id="ARBA00022692"/>
    </source>
</evidence>
<dbReference type="InterPro" id="IPR013210">
    <property type="entry name" value="LRR_N_plant-typ"/>
</dbReference>
<evidence type="ECO:0000259" key="12">
    <source>
        <dbReference type="Pfam" id="PF08263"/>
    </source>
</evidence>
<dbReference type="PANTHER" id="PTHR48063">
    <property type="entry name" value="LRR RECEPTOR-LIKE KINASE"/>
    <property type="match status" value="1"/>
</dbReference>
<dbReference type="InterPro" id="IPR032675">
    <property type="entry name" value="LRR_dom_sf"/>
</dbReference>
<dbReference type="Proteomes" id="UP000008311">
    <property type="component" value="Unassembled WGS sequence"/>
</dbReference>
<dbReference type="InterPro" id="IPR003591">
    <property type="entry name" value="Leu-rich_rpt_typical-subtyp"/>
</dbReference>
<accession>B9S524</accession>
<evidence type="ECO:0000256" key="9">
    <source>
        <dbReference type="ARBA" id="ARBA00023136"/>
    </source>
</evidence>
<dbReference type="EMBL" id="EQ973868">
    <property type="protein sequence ID" value="EEF41244.1"/>
    <property type="molecule type" value="Genomic_DNA"/>
</dbReference>
<dbReference type="Pfam" id="PF13855">
    <property type="entry name" value="LRR_8"/>
    <property type="match status" value="2"/>
</dbReference>
<keyword evidence="14" id="KW-1185">Reference proteome</keyword>
<dbReference type="SUPFAM" id="SSF52058">
    <property type="entry name" value="L domain-like"/>
    <property type="match status" value="1"/>
</dbReference>
<keyword evidence="4" id="KW-0433">Leucine-rich repeat</keyword>
<keyword evidence="8" id="KW-1133">Transmembrane helix</keyword>
<comment type="similarity">
    <text evidence="2">Belongs to the RLP family.</text>
</comment>